<dbReference type="AlphaFoldDB" id="A0A2J7ZHU9"/>
<feature type="non-terminal residue" evidence="5">
    <location>
        <position position="1"/>
    </location>
</feature>
<reference evidence="5 6" key="1">
    <citation type="journal article" date="2017" name="Mol. Biol. Evol.">
        <title>The 4-celled Tetrabaena socialis nuclear genome reveals the essential components for genetic control of cell number at the origin of multicellularity in the volvocine lineage.</title>
        <authorList>
            <person name="Featherston J."/>
            <person name="Arakaki Y."/>
            <person name="Hanschen E.R."/>
            <person name="Ferris P.J."/>
            <person name="Michod R.E."/>
            <person name="Olson B.J.S.C."/>
            <person name="Nozaki H."/>
            <person name="Durand P.M."/>
        </authorList>
    </citation>
    <scope>NUCLEOTIDE SEQUENCE [LARGE SCALE GENOMIC DNA]</scope>
    <source>
        <strain evidence="5 6">NIES-571</strain>
    </source>
</reference>
<gene>
    <name evidence="5" type="ORF">TSOC_014364</name>
</gene>
<dbReference type="InterPro" id="IPR011032">
    <property type="entry name" value="GroES-like_sf"/>
</dbReference>
<sequence length="121" mass="13127">DHVIPCYQAYCGECKFCKHPESNLCVSVRAFTGKGVMKSDGKSRFSVDGKPLFHFMGTSTFSEYTVVHEQSVAKIDMAAPLDKVRTGRGARGNGQGVGGWTRGSPCTAPPSKRLPSASQRW</sequence>
<protein>
    <submittedName>
        <fullName evidence="5">Alcohol dehydrogenase class-3</fullName>
    </submittedName>
</protein>
<dbReference type="Proteomes" id="UP000236333">
    <property type="component" value="Unassembled WGS sequence"/>
</dbReference>
<evidence type="ECO:0000256" key="4">
    <source>
        <dbReference type="SAM" id="MobiDB-lite"/>
    </source>
</evidence>
<proteinExistence type="predicted"/>
<name>A0A2J7ZHU9_9CHLO</name>
<dbReference type="SUPFAM" id="SSF50129">
    <property type="entry name" value="GroES-like"/>
    <property type="match status" value="1"/>
</dbReference>
<keyword evidence="3" id="KW-0520">NAD</keyword>
<dbReference type="EMBL" id="PGGS01002050">
    <property type="protein sequence ID" value="PNG99846.1"/>
    <property type="molecule type" value="Genomic_DNA"/>
</dbReference>
<dbReference type="GO" id="GO:0046294">
    <property type="term" value="P:formaldehyde catabolic process"/>
    <property type="evidence" value="ECO:0007669"/>
    <property type="project" value="TreeGrafter"/>
</dbReference>
<comment type="caution">
    <text evidence="5">The sequence shown here is derived from an EMBL/GenBank/DDBJ whole genome shotgun (WGS) entry which is preliminary data.</text>
</comment>
<evidence type="ECO:0000256" key="1">
    <source>
        <dbReference type="ARBA" id="ARBA00022723"/>
    </source>
</evidence>
<dbReference type="GO" id="GO:0005829">
    <property type="term" value="C:cytosol"/>
    <property type="evidence" value="ECO:0007669"/>
    <property type="project" value="TreeGrafter"/>
</dbReference>
<dbReference type="GO" id="GO:0008270">
    <property type="term" value="F:zinc ion binding"/>
    <property type="evidence" value="ECO:0007669"/>
    <property type="project" value="TreeGrafter"/>
</dbReference>
<dbReference type="OrthoDB" id="417550at2759"/>
<evidence type="ECO:0000256" key="3">
    <source>
        <dbReference type="ARBA" id="ARBA00023027"/>
    </source>
</evidence>
<dbReference type="PANTHER" id="PTHR43880:SF12">
    <property type="entry name" value="ALCOHOL DEHYDROGENASE CLASS-3"/>
    <property type="match status" value="1"/>
</dbReference>
<feature type="compositionally biased region" description="Gly residues" evidence="4">
    <location>
        <begin position="89"/>
        <end position="101"/>
    </location>
</feature>
<organism evidence="5 6">
    <name type="scientific">Tetrabaena socialis</name>
    <dbReference type="NCBI Taxonomy" id="47790"/>
    <lineage>
        <taxon>Eukaryota</taxon>
        <taxon>Viridiplantae</taxon>
        <taxon>Chlorophyta</taxon>
        <taxon>core chlorophytes</taxon>
        <taxon>Chlorophyceae</taxon>
        <taxon>CS clade</taxon>
        <taxon>Chlamydomonadales</taxon>
        <taxon>Tetrabaenaceae</taxon>
        <taxon>Tetrabaena</taxon>
    </lineage>
</organism>
<accession>A0A2J7ZHU9</accession>
<feature type="region of interest" description="Disordered" evidence="4">
    <location>
        <begin position="85"/>
        <end position="121"/>
    </location>
</feature>
<evidence type="ECO:0000256" key="2">
    <source>
        <dbReference type="ARBA" id="ARBA00022833"/>
    </source>
</evidence>
<dbReference type="GO" id="GO:0051903">
    <property type="term" value="F:S-(hydroxymethyl)glutathione dehydrogenase [NAD(P)+] activity"/>
    <property type="evidence" value="ECO:0007669"/>
    <property type="project" value="TreeGrafter"/>
</dbReference>
<evidence type="ECO:0000313" key="6">
    <source>
        <dbReference type="Proteomes" id="UP000236333"/>
    </source>
</evidence>
<evidence type="ECO:0000313" key="5">
    <source>
        <dbReference type="EMBL" id="PNG99846.1"/>
    </source>
</evidence>
<dbReference type="PANTHER" id="PTHR43880">
    <property type="entry name" value="ALCOHOL DEHYDROGENASE"/>
    <property type="match status" value="1"/>
</dbReference>
<keyword evidence="1" id="KW-0479">Metal-binding</keyword>
<keyword evidence="2" id="KW-0862">Zinc</keyword>
<dbReference type="Gene3D" id="3.90.180.10">
    <property type="entry name" value="Medium-chain alcohol dehydrogenases, catalytic domain"/>
    <property type="match status" value="1"/>
</dbReference>
<keyword evidence="6" id="KW-1185">Reference proteome</keyword>